<dbReference type="InterPro" id="IPR045054">
    <property type="entry name" value="P4HA-like"/>
</dbReference>
<comment type="cofactor">
    <cofactor evidence="1">
        <name>L-ascorbate</name>
        <dbReference type="ChEBI" id="CHEBI:38290"/>
    </cofactor>
</comment>
<dbReference type="GO" id="GO:0004656">
    <property type="term" value="F:procollagen-proline 4-dioxygenase activity"/>
    <property type="evidence" value="ECO:0007669"/>
    <property type="project" value="TreeGrafter"/>
</dbReference>
<keyword evidence="5" id="KW-0408">Iron</keyword>
<organism evidence="7">
    <name type="scientific">Entomoneis paludosa</name>
    <dbReference type="NCBI Taxonomy" id="265537"/>
    <lineage>
        <taxon>Eukaryota</taxon>
        <taxon>Sar</taxon>
        <taxon>Stramenopiles</taxon>
        <taxon>Ochrophyta</taxon>
        <taxon>Bacillariophyta</taxon>
        <taxon>Bacillariophyceae</taxon>
        <taxon>Bacillariophycidae</taxon>
        <taxon>Entomoneidaceae</taxon>
        <taxon>Entomoneis</taxon>
    </lineage>
</organism>
<dbReference type="PANTHER" id="PTHR10869">
    <property type="entry name" value="PROLYL 4-HYDROXYLASE ALPHA SUBUNIT"/>
    <property type="match status" value="1"/>
</dbReference>
<evidence type="ECO:0000256" key="2">
    <source>
        <dbReference type="ARBA" id="ARBA00022723"/>
    </source>
</evidence>
<dbReference type="GO" id="GO:0005506">
    <property type="term" value="F:iron ion binding"/>
    <property type="evidence" value="ECO:0007669"/>
    <property type="project" value="InterPro"/>
</dbReference>
<dbReference type="Pfam" id="PF13640">
    <property type="entry name" value="2OG-FeII_Oxy_3"/>
    <property type="match status" value="1"/>
</dbReference>
<evidence type="ECO:0000259" key="6">
    <source>
        <dbReference type="SMART" id="SM00702"/>
    </source>
</evidence>
<keyword evidence="3" id="KW-0223">Dioxygenase</keyword>
<evidence type="ECO:0000256" key="5">
    <source>
        <dbReference type="ARBA" id="ARBA00023004"/>
    </source>
</evidence>
<dbReference type="PANTHER" id="PTHR10869:SF241">
    <property type="entry name" value="FE2OG DIOXYGENASE DOMAIN-CONTAINING PROTEIN"/>
    <property type="match status" value="1"/>
</dbReference>
<dbReference type="SMART" id="SM00702">
    <property type="entry name" value="P4Hc"/>
    <property type="match status" value="1"/>
</dbReference>
<dbReference type="AlphaFoldDB" id="A0A7S2V6U5"/>
<keyword evidence="4" id="KW-0560">Oxidoreductase</keyword>
<accession>A0A7S2V6U5</accession>
<dbReference type="InterPro" id="IPR006620">
    <property type="entry name" value="Pro_4_hyd_alph"/>
</dbReference>
<gene>
    <name evidence="7" type="ORF">APAL1065_LOCUS125</name>
</gene>
<dbReference type="EMBL" id="HBHT01000197">
    <property type="protein sequence ID" value="CAD9939403.1"/>
    <property type="molecule type" value="Transcribed_RNA"/>
</dbReference>
<evidence type="ECO:0000256" key="1">
    <source>
        <dbReference type="ARBA" id="ARBA00001961"/>
    </source>
</evidence>
<dbReference type="InterPro" id="IPR044862">
    <property type="entry name" value="Pro_4_hyd_alph_FE2OG_OXY"/>
</dbReference>
<proteinExistence type="predicted"/>
<reference evidence="7" key="1">
    <citation type="submission" date="2021-01" db="EMBL/GenBank/DDBJ databases">
        <authorList>
            <person name="Corre E."/>
            <person name="Pelletier E."/>
            <person name="Niang G."/>
            <person name="Scheremetjew M."/>
            <person name="Finn R."/>
            <person name="Kale V."/>
            <person name="Holt S."/>
            <person name="Cochrane G."/>
            <person name="Meng A."/>
            <person name="Brown T."/>
            <person name="Cohen L."/>
        </authorList>
    </citation>
    <scope>NUCLEOTIDE SEQUENCE</scope>
    <source>
        <strain evidence="7">CCMP125</strain>
    </source>
</reference>
<evidence type="ECO:0000256" key="4">
    <source>
        <dbReference type="ARBA" id="ARBA00023002"/>
    </source>
</evidence>
<evidence type="ECO:0000256" key="3">
    <source>
        <dbReference type="ARBA" id="ARBA00022964"/>
    </source>
</evidence>
<name>A0A7S2V6U5_9STRA</name>
<keyword evidence="2" id="KW-0479">Metal-binding</keyword>
<feature type="domain" description="Prolyl 4-hydroxylase alpha subunit" evidence="6">
    <location>
        <begin position="43"/>
        <end position="225"/>
    </location>
</feature>
<dbReference type="Gene3D" id="2.60.120.620">
    <property type="entry name" value="q2cbj1_9rhob like domain"/>
    <property type="match status" value="1"/>
</dbReference>
<evidence type="ECO:0000313" key="7">
    <source>
        <dbReference type="EMBL" id="CAD9939403.1"/>
    </source>
</evidence>
<dbReference type="GO" id="GO:0005783">
    <property type="term" value="C:endoplasmic reticulum"/>
    <property type="evidence" value="ECO:0007669"/>
    <property type="project" value="TreeGrafter"/>
</dbReference>
<dbReference type="GO" id="GO:0031418">
    <property type="term" value="F:L-ascorbic acid binding"/>
    <property type="evidence" value="ECO:0007669"/>
    <property type="project" value="InterPro"/>
</dbReference>
<sequence>MWNMLSTPRKEKKVLADCLETNQEINIQAKLVQRPEPLYWRTATCEVLKHALTTSECGSIIDRAEKIGFEAALVNVGMGKQQLITDYRNSDRLIIDDTEFATILFKRIWDYIPQEFRDPGGKVWKATCLNERMRILRYKKGHFFKKHMDGQYDRPDGSESSRITVMIYLNGDYEGGHTLMYADEFDESVTVQAEPGMIFIFDHRLAHEAPTLQSGVKYAIRTDIMYAETVP</sequence>
<protein>
    <recommendedName>
        <fullName evidence="6">Prolyl 4-hydroxylase alpha subunit domain-containing protein</fullName>
    </recommendedName>
</protein>